<gene>
    <name evidence="2" type="ORF">IP91_03123</name>
</gene>
<dbReference type="AlphaFoldDB" id="A0A562R720"/>
<evidence type="ECO:0000313" key="3">
    <source>
        <dbReference type="Proteomes" id="UP000318431"/>
    </source>
</evidence>
<reference evidence="2 3" key="1">
    <citation type="journal article" date="2015" name="Stand. Genomic Sci.">
        <title>Genomic Encyclopedia of Bacterial and Archaeal Type Strains, Phase III: the genomes of soil and plant-associated and newly described type strains.</title>
        <authorList>
            <person name="Whitman W.B."/>
            <person name="Woyke T."/>
            <person name="Klenk H.P."/>
            <person name="Zhou Y."/>
            <person name="Lilburn T.G."/>
            <person name="Beck B.J."/>
            <person name="De Vos P."/>
            <person name="Vandamme P."/>
            <person name="Eisen J.A."/>
            <person name="Garrity G."/>
            <person name="Hugenholtz P."/>
            <person name="Kyrpides N.C."/>
        </authorList>
    </citation>
    <scope>NUCLEOTIDE SEQUENCE [LARGE SCALE GENOMIC DNA]</scope>
    <source>
        <strain evidence="2 3">CGMCC 1.10822</strain>
    </source>
</reference>
<feature type="signal peptide" evidence="1">
    <location>
        <begin position="1"/>
        <end position="24"/>
    </location>
</feature>
<keyword evidence="1" id="KW-0732">Signal</keyword>
<feature type="chain" id="PRO_5021992022" evidence="1">
    <location>
        <begin position="25"/>
        <end position="338"/>
    </location>
</feature>
<accession>A0A562R720</accession>
<dbReference type="RefSeq" id="WP_145650014.1">
    <property type="nucleotide sequence ID" value="NZ_VLLB01000005.1"/>
</dbReference>
<organism evidence="2 3">
    <name type="scientific">Pseudoduganella lurida</name>
    <dbReference type="NCBI Taxonomy" id="1036180"/>
    <lineage>
        <taxon>Bacteria</taxon>
        <taxon>Pseudomonadati</taxon>
        <taxon>Pseudomonadota</taxon>
        <taxon>Betaproteobacteria</taxon>
        <taxon>Burkholderiales</taxon>
        <taxon>Oxalobacteraceae</taxon>
        <taxon>Telluria group</taxon>
        <taxon>Pseudoduganella</taxon>
    </lineage>
</organism>
<proteinExistence type="predicted"/>
<evidence type="ECO:0000313" key="2">
    <source>
        <dbReference type="EMBL" id="TWI64354.1"/>
    </source>
</evidence>
<evidence type="ECO:0000256" key="1">
    <source>
        <dbReference type="SAM" id="SignalP"/>
    </source>
</evidence>
<dbReference type="OrthoDB" id="8780636at2"/>
<name>A0A562R720_9BURK</name>
<keyword evidence="3" id="KW-1185">Reference proteome</keyword>
<sequence length="338" mass="36352">MKRSTLRGLLLLPFLAHVAGAAVAGPETIATCQDDKVPVIRWSPPGADTVVCHQRVFGAGLDQGLTSRDGEMMAALKNNVLVGVRPGDEATPGPLRAAEYQPGDWLEKGSTGVPGELWWGRTADRHIFVGQESPVRLRKATTQVPAAVRPALQDFHMRRMMALVQKKPMVAKPGDERFKVFPKAVMNYGQHAATMATFDGGLGGDGKIPPGQVSNARLELATSPGIKGTLQFDLVIDGQTRHFSLPVAVESEEQHLRATQAGDPRVQCNLGWEALNVVSRNDCVIPNGATFKEMYDATGAFFGDQAALAAVHFKLRVNSPSRHRTGANAIGVIVLKVQ</sequence>
<protein>
    <submittedName>
        <fullName evidence="2">Uncharacterized protein</fullName>
    </submittedName>
</protein>
<comment type="caution">
    <text evidence="2">The sequence shown here is derived from an EMBL/GenBank/DDBJ whole genome shotgun (WGS) entry which is preliminary data.</text>
</comment>
<dbReference type="EMBL" id="VLLB01000005">
    <property type="protein sequence ID" value="TWI64354.1"/>
    <property type="molecule type" value="Genomic_DNA"/>
</dbReference>
<dbReference type="Proteomes" id="UP000318431">
    <property type="component" value="Unassembled WGS sequence"/>
</dbReference>